<sequence>MMGDVAPRERRHYWLSLAALVVILPATVLASSWDSLMQWRANHYRIQISVERQAAQRYAGADWKLSELTRLPGGMPEESVVLVEFEAAVDDPAILSKSPCEVALTDEQGRIWKPVFLTEPIVRELHPEAAEKQGCSNFAFEGSSKGSRITMAETFTVPTAAENLALSVTVFGALPDYMLLK</sequence>
<keyword evidence="2" id="KW-1185">Reference proteome</keyword>
<dbReference type="OrthoDB" id="7348044at2"/>
<evidence type="ECO:0000313" key="2">
    <source>
        <dbReference type="Proteomes" id="UP000281647"/>
    </source>
</evidence>
<reference evidence="1 2" key="1">
    <citation type="submission" date="2018-11" db="EMBL/GenBank/DDBJ databases">
        <title>Pseudaminobacter arsenicus sp. nov., an arsenic-resistant bacterium isolated from arsenic-rich aquifers.</title>
        <authorList>
            <person name="Mu Y."/>
        </authorList>
    </citation>
    <scope>NUCLEOTIDE SEQUENCE [LARGE SCALE GENOMIC DNA]</scope>
    <source>
        <strain evidence="1 2">CB3</strain>
    </source>
</reference>
<dbReference type="AlphaFoldDB" id="A0A432V9U3"/>
<organism evidence="1 2">
    <name type="scientific">Borborobacter arsenicus</name>
    <dbReference type="NCBI Taxonomy" id="1851146"/>
    <lineage>
        <taxon>Bacteria</taxon>
        <taxon>Pseudomonadati</taxon>
        <taxon>Pseudomonadota</taxon>
        <taxon>Alphaproteobacteria</taxon>
        <taxon>Hyphomicrobiales</taxon>
        <taxon>Phyllobacteriaceae</taxon>
        <taxon>Borborobacter</taxon>
    </lineage>
</organism>
<gene>
    <name evidence="1" type="ORF">EET67_04600</name>
</gene>
<dbReference type="Proteomes" id="UP000281647">
    <property type="component" value="Unassembled WGS sequence"/>
</dbReference>
<comment type="caution">
    <text evidence="1">The sequence shown here is derived from an EMBL/GenBank/DDBJ whole genome shotgun (WGS) entry which is preliminary data.</text>
</comment>
<protein>
    <submittedName>
        <fullName evidence="1">Uncharacterized protein</fullName>
    </submittedName>
</protein>
<dbReference type="EMBL" id="RKST01000003">
    <property type="protein sequence ID" value="RUM98929.1"/>
    <property type="molecule type" value="Genomic_DNA"/>
</dbReference>
<evidence type="ECO:0000313" key="1">
    <source>
        <dbReference type="EMBL" id="RUM98929.1"/>
    </source>
</evidence>
<accession>A0A432V9U3</accession>
<proteinExistence type="predicted"/>
<dbReference type="RefSeq" id="WP_128624432.1">
    <property type="nucleotide sequence ID" value="NZ_ML133508.1"/>
</dbReference>
<name>A0A432V9U3_9HYPH</name>